<dbReference type="GO" id="GO:0004222">
    <property type="term" value="F:metalloendopeptidase activity"/>
    <property type="evidence" value="ECO:0007669"/>
    <property type="project" value="TreeGrafter"/>
</dbReference>
<proteinExistence type="predicted"/>
<organism evidence="2 3">
    <name type="scientific">Phascolarctobacterium succinatutens</name>
    <dbReference type="NCBI Taxonomy" id="626940"/>
    <lineage>
        <taxon>Bacteria</taxon>
        <taxon>Bacillati</taxon>
        <taxon>Bacillota</taxon>
        <taxon>Negativicutes</taxon>
        <taxon>Acidaminococcales</taxon>
        <taxon>Acidaminococcaceae</taxon>
        <taxon>Phascolarctobacterium</taxon>
    </lineage>
</organism>
<dbReference type="GO" id="GO:0046872">
    <property type="term" value="F:metal ion binding"/>
    <property type="evidence" value="ECO:0007669"/>
    <property type="project" value="InterPro"/>
</dbReference>
<sequence>MTLAINAVYHGFKVLQAQFVDEISSQAYIMEHIKSGARLLYLANDDDNKVFSISFRTPPADDTGVAHILEHSSLCGSRKYPLKEPFVDLVKGSLNTFLNAMTFSDKTMYPVASRNDKDFHNLMDVYLDAVFYPSFYQNKYTLRQEGWHYNLDSLDGELSYNGVVYNEMKGVYSSPDAYLENEAMKALFPDNCYRFESGGYPDAIPQLTQEKFEQFHKTYYSPENSYIYLYGDMDIDATLEYLDSEYLSSFEKTGTVDSAIAEQQPLMRTADIEAFYPVGAEEDCTAKTYHELSIVTGKATDLQTSMALSLLKSTLLDSESSALRRALMDAGVGQIINGGYTSSMYQPVFSIRASGSEKELRDKFISVIYKTLQDITINGIDKKLLEANINSMEFKLREADFGGYPKGLILGIGVMDNWLYDGNPIEGLCYNKYLAALREGLKTNYYESIIENYLLDNTHKVLVTLLPQPGKEEADQEAAAAKMSAIKAQMSQDELQQHIDECAELHRLQATPDSEEARATIPVLKRSDIRQEVEKIETQEEELGASHLLYLPRNTNKIAYTSFYFDITDMEAEKLPLCYLLTDIMGKFNTERYSYQELATNAIMYTGGIAFAVRAFTEAESTDDYKIYFSTKGKCLTDNLPKMLDILQAIALESKMDDLDRFRELVSELKTDWDDNFFNRGQTVAITRLFSYCSAGARVNEQDEFSYYQFLKKLTDNFDELAPQVLEQLRLLIKRFFQKNRFLLSYSCDVKEQATVRQQCLDFISKLSDAKAGKKAEVLPVGTVNEAIATAGKVQYVAAGGNFAKHGHKYVGAMAVLETILSYEYLWTKIRIQGGAYGVTARFELNGVGVFASYRDPQLPKTLEAYQGLAEWLRNEEFPERELNKYVIGTISTMDKPLTNSMRLDKATAQYLKHVPVELRQRIRNEILNVSNKDLQALAKVVEDMLSDGLICVVGGKQPIEANKSLFNNIINA</sequence>
<dbReference type="EMBL" id="MNTG01000044">
    <property type="protein sequence ID" value="OLA36539.1"/>
    <property type="molecule type" value="Genomic_DNA"/>
</dbReference>
<dbReference type="Pfam" id="PF00675">
    <property type="entry name" value="Peptidase_M16"/>
    <property type="match status" value="1"/>
</dbReference>
<evidence type="ECO:0000313" key="3">
    <source>
        <dbReference type="Proteomes" id="UP000186777"/>
    </source>
</evidence>
<dbReference type="SUPFAM" id="SSF63411">
    <property type="entry name" value="LuxS/MPP-like metallohydrolase"/>
    <property type="match status" value="4"/>
</dbReference>
<dbReference type="InterPro" id="IPR011249">
    <property type="entry name" value="Metalloenz_LuxS/M16"/>
</dbReference>
<reference evidence="2 3" key="1">
    <citation type="journal article" date="2016" name="Nat. Biotechnol.">
        <title>Measurement of bacterial replication rates in microbial communities.</title>
        <authorList>
            <person name="Brown C.T."/>
            <person name="Olm M.R."/>
            <person name="Thomas B.C."/>
            <person name="Banfield J.F."/>
        </authorList>
    </citation>
    <scope>NUCLEOTIDE SEQUENCE [LARGE SCALE GENOMIC DNA]</scope>
    <source>
        <strain evidence="2">46_33</strain>
    </source>
</reference>
<dbReference type="GO" id="GO:0016485">
    <property type="term" value="P:protein processing"/>
    <property type="evidence" value="ECO:0007669"/>
    <property type="project" value="TreeGrafter"/>
</dbReference>
<dbReference type="Gene3D" id="3.30.830.10">
    <property type="entry name" value="Metalloenzyme, LuxS/M16 peptidase-like"/>
    <property type="match status" value="4"/>
</dbReference>
<dbReference type="STRING" id="626940.BHW43_09510"/>
<dbReference type="InterPro" id="IPR055130">
    <property type="entry name" value="PreP_C"/>
</dbReference>
<dbReference type="Proteomes" id="UP000186777">
    <property type="component" value="Unassembled WGS sequence"/>
</dbReference>
<dbReference type="AlphaFoldDB" id="A0A1Q6R2F8"/>
<accession>A0A1Q6R2F8</accession>
<dbReference type="RefSeq" id="WP_303680369.1">
    <property type="nucleotide sequence ID" value="NZ_MNTG01000044.1"/>
</dbReference>
<dbReference type="InterPro" id="IPR011765">
    <property type="entry name" value="Pept_M16_N"/>
</dbReference>
<dbReference type="Pfam" id="PF05193">
    <property type="entry name" value="Peptidase_M16_C"/>
    <property type="match status" value="1"/>
</dbReference>
<dbReference type="InterPro" id="IPR007863">
    <property type="entry name" value="Peptidase_M16_C"/>
</dbReference>
<dbReference type="PANTHER" id="PTHR43016:SF13">
    <property type="entry name" value="PRESEQUENCE PROTEASE, MITOCHONDRIAL"/>
    <property type="match status" value="1"/>
</dbReference>
<protein>
    <submittedName>
        <fullName evidence="2">Peptidase M16</fullName>
    </submittedName>
</protein>
<dbReference type="InterPro" id="IPR013578">
    <property type="entry name" value="Peptidase_M16C_assoc"/>
</dbReference>
<evidence type="ECO:0000259" key="1">
    <source>
        <dbReference type="SMART" id="SM01264"/>
    </source>
</evidence>
<dbReference type="FunFam" id="3.30.830.10:FF:000034">
    <property type="entry name" value="presequence protease 1, chloroplastic/mitochondrial"/>
    <property type="match status" value="1"/>
</dbReference>
<dbReference type="Pfam" id="PF22516">
    <property type="entry name" value="PreP_C"/>
    <property type="match status" value="1"/>
</dbReference>
<name>A0A1Q6R2F8_9FIRM</name>
<dbReference type="SMART" id="SM01264">
    <property type="entry name" value="M16C_associated"/>
    <property type="match status" value="1"/>
</dbReference>
<dbReference type="PANTHER" id="PTHR43016">
    <property type="entry name" value="PRESEQUENCE PROTEASE"/>
    <property type="match status" value="1"/>
</dbReference>
<comment type="caution">
    <text evidence="2">The sequence shown here is derived from an EMBL/GenBank/DDBJ whole genome shotgun (WGS) entry which is preliminary data.</text>
</comment>
<feature type="domain" description="Peptidase M16C associated" evidence="1">
    <location>
        <begin position="465"/>
        <end position="714"/>
    </location>
</feature>
<evidence type="ECO:0000313" key="2">
    <source>
        <dbReference type="EMBL" id="OLA36539.1"/>
    </source>
</evidence>
<dbReference type="Pfam" id="PF08367">
    <property type="entry name" value="M16C_assoc"/>
    <property type="match status" value="1"/>
</dbReference>
<gene>
    <name evidence="2" type="ORF">BHW43_09510</name>
</gene>